<keyword evidence="2" id="KW-1185">Reference proteome</keyword>
<evidence type="ECO:0000313" key="2">
    <source>
        <dbReference type="Proteomes" id="UP001064489"/>
    </source>
</evidence>
<dbReference type="EMBL" id="JAJSOW010000001">
    <property type="protein sequence ID" value="KAI9200875.1"/>
    <property type="molecule type" value="Genomic_DNA"/>
</dbReference>
<accession>A0AAD5JTQ4</accession>
<protein>
    <submittedName>
        <fullName evidence="1">Uncharacterized protein</fullName>
    </submittedName>
</protein>
<gene>
    <name evidence="1" type="ORF">LWI28_014378</name>
</gene>
<dbReference type="AlphaFoldDB" id="A0AAD5JTQ4"/>
<organism evidence="1 2">
    <name type="scientific">Acer negundo</name>
    <name type="common">Box elder</name>
    <dbReference type="NCBI Taxonomy" id="4023"/>
    <lineage>
        <taxon>Eukaryota</taxon>
        <taxon>Viridiplantae</taxon>
        <taxon>Streptophyta</taxon>
        <taxon>Embryophyta</taxon>
        <taxon>Tracheophyta</taxon>
        <taxon>Spermatophyta</taxon>
        <taxon>Magnoliopsida</taxon>
        <taxon>eudicotyledons</taxon>
        <taxon>Gunneridae</taxon>
        <taxon>Pentapetalae</taxon>
        <taxon>rosids</taxon>
        <taxon>malvids</taxon>
        <taxon>Sapindales</taxon>
        <taxon>Sapindaceae</taxon>
        <taxon>Hippocastanoideae</taxon>
        <taxon>Acereae</taxon>
        <taxon>Acer</taxon>
    </lineage>
</organism>
<sequence>MLDFGANINMMPYSMYERLGLSGFHMFTFGRPVIEEFTRSDRGFDPQGVRIKLGKIAGTSWQKQSLQVSTAGQFLRNNENKLVG</sequence>
<comment type="caution">
    <text evidence="1">The sequence shown here is derived from an EMBL/GenBank/DDBJ whole genome shotgun (WGS) entry which is preliminary data.</text>
</comment>
<dbReference type="Proteomes" id="UP001064489">
    <property type="component" value="Chromosome 9"/>
</dbReference>
<reference evidence="1" key="1">
    <citation type="journal article" date="2022" name="Plant J.">
        <title>Strategies of tolerance reflected in two North American maple genomes.</title>
        <authorList>
            <person name="McEvoy S.L."/>
            <person name="Sezen U.U."/>
            <person name="Trouern-Trend A."/>
            <person name="McMahon S.M."/>
            <person name="Schaberg P.G."/>
            <person name="Yang J."/>
            <person name="Wegrzyn J.L."/>
            <person name="Swenson N.G."/>
        </authorList>
    </citation>
    <scope>NUCLEOTIDE SEQUENCE</scope>
    <source>
        <strain evidence="1">91603</strain>
    </source>
</reference>
<proteinExistence type="predicted"/>
<name>A0AAD5JTQ4_ACENE</name>
<evidence type="ECO:0000313" key="1">
    <source>
        <dbReference type="EMBL" id="KAI9200875.1"/>
    </source>
</evidence>
<reference evidence="1" key="2">
    <citation type="submission" date="2023-02" db="EMBL/GenBank/DDBJ databases">
        <authorList>
            <person name="Swenson N.G."/>
            <person name="Wegrzyn J.L."/>
            <person name="Mcevoy S.L."/>
        </authorList>
    </citation>
    <scope>NUCLEOTIDE SEQUENCE</scope>
    <source>
        <strain evidence="1">91603</strain>
        <tissue evidence="1">Leaf</tissue>
    </source>
</reference>